<feature type="domain" description="TauD/TfdA-like" evidence="6">
    <location>
        <begin position="11"/>
        <end position="253"/>
    </location>
</feature>
<keyword evidence="3" id="KW-0223">Dioxygenase</keyword>
<dbReference type="InterPro" id="IPR051178">
    <property type="entry name" value="TfdA_dioxygenase"/>
</dbReference>
<keyword evidence="2" id="KW-0479">Metal-binding</keyword>
<keyword evidence="5" id="KW-0408">Iron</keyword>
<comment type="similarity">
    <text evidence="1">Belongs to the TfdA dioxygenase family.</text>
</comment>
<dbReference type="EMBL" id="GDRN01103027">
    <property type="protein sequence ID" value="JAI58153.1"/>
    <property type="molecule type" value="Transcribed_RNA"/>
</dbReference>
<dbReference type="AlphaFoldDB" id="A0A0N7ZA86"/>
<dbReference type="Gene3D" id="3.60.130.10">
    <property type="entry name" value="Clavaminate synthase-like"/>
    <property type="match status" value="1"/>
</dbReference>
<dbReference type="InterPro" id="IPR042098">
    <property type="entry name" value="TauD-like_sf"/>
</dbReference>
<evidence type="ECO:0000256" key="5">
    <source>
        <dbReference type="ARBA" id="ARBA00023004"/>
    </source>
</evidence>
<keyword evidence="4" id="KW-0560">Oxidoreductase</keyword>
<evidence type="ECO:0000256" key="1">
    <source>
        <dbReference type="ARBA" id="ARBA00005896"/>
    </source>
</evidence>
<reference evidence="7" key="1">
    <citation type="submission" date="2015-09" db="EMBL/GenBank/DDBJ databases">
        <title>Scylla olivacea transcriptome.</title>
        <authorList>
            <person name="Ikhwanuddin M."/>
        </authorList>
    </citation>
    <scope>NUCLEOTIDE SEQUENCE</scope>
</reference>
<dbReference type="GO" id="GO:0046872">
    <property type="term" value="F:metal ion binding"/>
    <property type="evidence" value="ECO:0007669"/>
    <property type="project" value="UniProtKB-KW"/>
</dbReference>
<name>A0A0N7ZA86_SCYOL</name>
<evidence type="ECO:0000256" key="2">
    <source>
        <dbReference type="ARBA" id="ARBA00022723"/>
    </source>
</evidence>
<evidence type="ECO:0000313" key="7">
    <source>
        <dbReference type="EMBL" id="JAI58152.1"/>
    </source>
</evidence>
<evidence type="ECO:0000256" key="4">
    <source>
        <dbReference type="ARBA" id="ARBA00023002"/>
    </source>
</evidence>
<dbReference type="GO" id="GO:0051213">
    <property type="term" value="F:dioxygenase activity"/>
    <property type="evidence" value="ECO:0007669"/>
    <property type="project" value="UniProtKB-KW"/>
</dbReference>
<accession>A0A0N7ZA86</accession>
<dbReference type="Pfam" id="PF02668">
    <property type="entry name" value="TauD"/>
    <property type="match status" value="1"/>
</dbReference>
<evidence type="ECO:0000259" key="6">
    <source>
        <dbReference type="Pfam" id="PF02668"/>
    </source>
</evidence>
<organism evidence="7">
    <name type="scientific">Scylla olivacea</name>
    <name type="common">Orange mud crab</name>
    <name type="synonym">Cancer olivacea</name>
    <dbReference type="NCBI Taxonomy" id="85551"/>
    <lineage>
        <taxon>Eukaryota</taxon>
        <taxon>Metazoa</taxon>
        <taxon>Ecdysozoa</taxon>
        <taxon>Arthropoda</taxon>
        <taxon>Crustacea</taxon>
        <taxon>Multicrustacea</taxon>
        <taxon>Malacostraca</taxon>
        <taxon>Eumalacostraca</taxon>
        <taxon>Eucarida</taxon>
        <taxon>Decapoda</taxon>
        <taxon>Pleocyemata</taxon>
        <taxon>Brachyura</taxon>
        <taxon>Eubrachyura</taxon>
        <taxon>Portunoidea</taxon>
        <taxon>Portunidae</taxon>
        <taxon>Portuninae</taxon>
        <taxon>Scylla</taxon>
    </lineage>
</organism>
<sequence length="290" mass="33460">MATQQGTHNYYQLTPGKLGCEVRNIDLKKDVPAEVIAAIKEDVTKHRILIFKDQGIISGDRHVEIAKWFEEPDSTFYKHPRSPHPDVFRVSNDRTEGCTNVGRTGWHIDGSFQQAPFGYALYHMVSVPKSGPTVFCPLTELIEQLPLEQRVRWERLHMISDRRSGPIHPLIYSHPLTKKKVLCFHLGMTESFIWDYNTPQQRLTKDEETYAILQEIHKEIVKNKDTLQYRHEWSVGDFIISDNLSVAHEAAPETQLSRKEVGLRVLHRVTTKGHSPPAKLYDYKKELGVK</sequence>
<dbReference type="EMBL" id="GDRN01103029">
    <property type="protein sequence ID" value="JAI58152.1"/>
    <property type="molecule type" value="Transcribed_RNA"/>
</dbReference>
<dbReference type="PANTHER" id="PTHR43779:SF3">
    <property type="entry name" value="(3R)-3-[(CARBOXYMETHYL)AMINO]FATTY ACID OXYGENASE_DECARBOXYLASE"/>
    <property type="match status" value="1"/>
</dbReference>
<dbReference type="InterPro" id="IPR003819">
    <property type="entry name" value="TauD/TfdA-like"/>
</dbReference>
<dbReference type="PANTHER" id="PTHR43779">
    <property type="entry name" value="DIOXYGENASE RV0097-RELATED"/>
    <property type="match status" value="1"/>
</dbReference>
<dbReference type="SUPFAM" id="SSF51197">
    <property type="entry name" value="Clavaminate synthase-like"/>
    <property type="match status" value="1"/>
</dbReference>
<proteinExistence type="inferred from homology"/>
<protein>
    <recommendedName>
        <fullName evidence="6">TauD/TfdA-like domain-containing protein</fullName>
    </recommendedName>
</protein>
<evidence type="ECO:0000256" key="3">
    <source>
        <dbReference type="ARBA" id="ARBA00022964"/>
    </source>
</evidence>